<sequence length="204" mass="21296">MSVPARPVLPAPFDVLANAASVSLGRVGYAAVLPPEAIAYEQARRLAGSALPELERLLAHGTPAGRMYAAMLLDLTDRDRGRRAWESLRSVHARVSVAPGGCVMYSALVSDFAESVLTRGVLEAYRPLPLPGPAPPDPAPAAADARGPGRIERWSRGVVELVGSAGRLWTRLQRSPGGAVLIAVVSVSAFIGAGYLVSALLAAE</sequence>
<dbReference type="Proteomes" id="UP000075420">
    <property type="component" value="Unassembled WGS sequence"/>
</dbReference>
<evidence type="ECO:0000313" key="3">
    <source>
        <dbReference type="Proteomes" id="UP000075420"/>
    </source>
</evidence>
<dbReference type="EMBL" id="JELY01000451">
    <property type="protein sequence ID" value="KYF59345.1"/>
    <property type="molecule type" value="Genomic_DNA"/>
</dbReference>
<organism evidence="2 3">
    <name type="scientific">Sorangium cellulosum</name>
    <name type="common">Polyangium cellulosum</name>
    <dbReference type="NCBI Taxonomy" id="56"/>
    <lineage>
        <taxon>Bacteria</taxon>
        <taxon>Pseudomonadati</taxon>
        <taxon>Myxococcota</taxon>
        <taxon>Polyangia</taxon>
        <taxon>Polyangiales</taxon>
        <taxon>Polyangiaceae</taxon>
        <taxon>Sorangium</taxon>
    </lineage>
</organism>
<name>A0A150PUE3_SORCE</name>
<comment type="caution">
    <text evidence="2">The sequence shown here is derived from an EMBL/GenBank/DDBJ whole genome shotgun (WGS) entry which is preliminary data.</text>
</comment>
<accession>A0A150PUE3</accession>
<keyword evidence="1" id="KW-0812">Transmembrane</keyword>
<gene>
    <name evidence="2" type="ORF">BE08_07395</name>
</gene>
<dbReference type="AlphaFoldDB" id="A0A150PUE3"/>
<evidence type="ECO:0000313" key="2">
    <source>
        <dbReference type="EMBL" id="KYF59345.1"/>
    </source>
</evidence>
<feature type="transmembrane region" description="Helical" evidence="1">
    <location>
        <begin position="179"/>
        <end position="203"/>
    </location>
</feature>
<proteinExistence type="predicted"/>
<reference evidence="2 3" key="1">
    <citation type="submission" date="2014-02" db="EMBL/GenBank/DDBJ databases">
        <title>The small core and large imbalanced accessory genome model reveals a collaborative survival strategy of Sorangium cellulosum strains in nature.</title>
        <authorList>
            <person name="Han K."/>
            <person name="Peng R."/>
            <person name="Blom J."/>
            <person name="Li Y.-Z."/>
        </authorList>
    </citation>
    <scope>NUCLEOTIDE SEQUENCE [LARGE SCALE GENOMIC DNA]</scope>
    <source>
        <strain evidence="2 3">So0157-25</strain>
    </source>
</reference>
<keyword evidence="1" id="KW-0472">Membrane</keyword>
<evidence type="ECO:0000256" key="1">
    <source>
        <dbReference type="SAM" id="Phobius"/>
    </source>
</evidence>
<keyword evidence="1" id="KW-1133">Transmembrane helix</keyword>
<protein>
    <submittedName>
        <fullName evidence="2">Uncharacterized protein</fullName>
    </submittedName>
</protein>